<dbReference type="PANTHER" id="PTHR43140:SF1">
    <property type="entry name" value="TYPE I RESTRICTION ENZYME ECOKI SPECIFICITY SUBUNIT"/>
    <property type="match status" value="1"/>
</dbReference>
<proteinExistence type="predicted"/>
<dbReference type="PANTHER" id="PTHR43140">
    <property type="entry name" value="TYPE-1 RESTRICTION ENZYME ECOKI SPECIFICITY PROTEIN"/>
    <property type="match status" value="1"/>
</dbReference>
<dbReference type="Proteomes" id="UP000244810">
    <property type="component" value="Unassembled WGS sequence"/>
</dbReference>
<evidence type="ECO:0000256" key="1">
    <source>
        <dbReference type="ARBA" id="ARBA00022747"/>
    </source>
</evidence>
<keyword evidence="4" id="KW-1185">Reference proteome</keyword>
<accession>A0A2T7UKB9</accession>
<reference evidence="3 4" key="1">
    <citation type="journal article" date="2011" name="Syst. Appl. Microbiol.">
        <title>Defluviimonas denitrificans gen. nov., sp. nov., and Pararhodobacter aggregans gen. nov., sp. nov., non-phototrophic Rhodobacteraceae from the biofilter of a marine aquaculture.</title>
        <authorList>
            <person name="Foesel B.U."/>
            <person name="Drake H.L."/>
            <person name="Schramm A."/>
        </authorList>
    </citation>
    <scope>NUCLEOTIDE SEQUENCE [LARGE SCALE GENOMIC DNA]</scope>
    <source>
        <strain evidence="3 4">D1-19</strain>
    </source>
</reference>
<gene>
    <name evidence="3" type="ORF">DDE23_22480</name>
</gene>
<dbReference type="InterPro" id="IPR044946">
    <property type="entry name" value="Restrct_endonuc_typeI_TRD_sf"/>
</dbReference>
<keyword evidence="3" id="KW-0255">Endonuclease</keyword>
<evidence type="ECO:0000256" key="2">
    <source>
        <dbReference type="ARBA" id="ARBA00023125"/>
    </source>
</evidence>
<keyword evidence="3" id="KW-0540">Nuclease</keyword>
<protein>
    <submittedName>
        <fullName evidence="3">Restriction endonuclease subunit S</fullName>
    </submittedName>
</protein>
<keyword evidence="3" id="KW-0378">Hydrolase</keyword>
<dbReference type="GO" id="GO:0003677">
    <property type="term" value="F:DNA binding"/>
    <property type="evidence" value="ECO:0007669"/>
    <property type="project" value="UniProtKB-KW"/>
</dbReference>
<organism evidence="3 4">
    <name type="scientific">Pararhodobacter aggregans</name>
    <dbReference type="NCBI Taxonomy" id="404875"/>
    <lineage>
        <taxon>Bacteria</taxon>
        <taxon>Pseudomonadati</taxon>
        <taxon>Pseudomonadota</taxon>
        <taxon>Alphaproteobacteria</taxon>
        <taxon>Rhodobacterales</taxon>
        <taxon>Paracoccaceae</taxon>
        <taxon>Pararhodobacter</taxon>
    </lineage>
</organism>
<dbReference type="InterPro" id="IPR051212">
    <property type="entry name" value="Type-I_RE_S_subunit"/>
</dbReference>
<dbReference type="GO" id="GO:0004519">
    <property type="term" value="F:endonuclease activity"/>
    <property type="evidence" value="ECO:0007669"/>
    <property type="project" value="UniProtKB-KW"/>
</dbReference>
<keyword evidence="1" id="KW-0680">Restriction system</keyword>
<evidence type="ECO:0000313" key="4">
    <source>
        <dbReference type="Proteomes" id="UP000244810"/>
    </source>
</evidence>
<sequence length="372" mass="42355">MALENIEGWTGKELETGSTFDGDGVKFQPDDLLFGKLRPYLAKVFLAREPGDAVGDLWALRPEPACDPKFMFYVLVNQMFIDVVNGSTNGAKMPRAEWSYVGAIGVPTPPHGDQIEIARFLDGETGRIDGLIEKKARFIALLKEKEKAAISRLVRRGLDRNAPTIDSGVDWRGRVPAHWVRGRMKDHFRQEKRQGYEDLTVLSVYREFGVIEKSSRDDNINKTPEDLSKYQLVNPNDLVINKMKAWQGSMGIAPMRGITSPDYVVMRPIGEHDPRYMHHYLRAQPMPWVYRLISNGIRTDQWRMEPEKFLGLPVYMPPIEEQRLIAERIDVELERIRGLISLTERSIDLLREKRAALITAAVTGKIDVRAAA</sequence>
<comment type="caution">
    <text evidence="3">The sequence shown here is derived from an EMBL/GenBank/DDBJ whole genome shotgun (WGS) entry which is preliminary data.</text>
</comment>
<evidence type="ECO:0000313" key="3">
    <source>
        <dbReference type="EMBL" id="PVE45128.1"/>
    </source>
</evidence>
<name>A0A2T7UKB9_9RHOB</name>
<dbReference type="GO" id="GO:0009307">
    <property type="term" value="P:DNA restriction-modification system"/>
    <property type="evidence" value="ECO:0007669"/>
    <property type="project" value="UniProtKB-KW"/>
</dbReference>
<dbReference type="AlphaFoldDB" id="A0A2T7UKB9"/>
<dbReference type="Gene3D" id="3.90.220.20">
    <property type="entry name" value="DNA methylase specificity domains"/>
    <property type="match status" value="2"/>
</dbReference>
<keyword evidence="2" id="KW-0238">DNA-binding</keyword>
<dbReference type="SUPFAM" id="SSF116734">
    <property type="entry name" value="DNA methylase specificity domain"/>
    <property type="match status" value="2"/>
</dbReference>
<dbReference type="EMBL" id="QDDR01000017">
    <property type="protein sequence ID" value="PVE45128.1"/>
    <property type="molecule type" value="Genomic_DNA"/>
</dbReference>